<evidence type="ECO:0000256" key="2">
    <source>
        <dbReference type="PROSITE-ProRule" id="PRU00708"/>
    </source>
</evidence>
<dbReference type="InterPro" id="IPR002885">
    <property type="entry name" value="PPR_rpt"/>
</dbReference>
<dbReference type="Pfam" id="PF20431">
    <property type="entry name" value="E_motif"/>
    <property type="match status" value="1"/>
</dbReference>
<protein>
    <submittedName>
        <fullName evidence="3">Uncharacterized protein</fullName>
    </submittedName>
</protein>
<keyword evidence="4" id="KW-1185">Reference proteome</keyword>
<dbReference type="PANTHER" id="PTHR47926:SF452">
    <property type="entry name" value="PENTATRICOPEPTIDE REPEAT-CONTAINING PROTEIN"/>
    <property type="match status" value="1"/>
</dbReference>
<dbReference type="Pfam" id="PF01535">
    <property type="entry name" value="PPR"/>
    <property type="match status" value="3"/>
</dbReference>
<dbReference type="InterPro" id="IPR011990">
    <property type="entry name" value="TPR-like_helical_dom_sf"/>
</dbReference>
<dbReference type="STRING" id="542762.A0A4S4E1S8"/>
<evidence type="ECO:0000256" key="1">
    <source>
        <dbReference type="ARBA" id="ARBA00022737"/>
    </source>
</evidence>
<keyword evidence="1" id="KW-0677">Repeat</keyword>
<dbReference type="SMR" id="A0A4S4E1S8"/>
<feature type="repeat" description="PPR" evidence="2">
    <location>
        <begin position="112"/>
        <end position="146"/>
    </location>
</feature>
<feature type="repeat" description="PPR" evidence="2">
    <location>
        <begin position="212"/>
        <end position="246"/>
    </location>
</feature>
<feature type="repeat" description="PPR" evidence="2">
    <location>
        <begin position="314"/>
        <end position="348"/>
    </location>
</feature>
<dbReference type="FunFam" id="1.25.40.10:FF:001079">
    <property type="entry name" value="Pentatricopeptide repeat-containing protein At2g17210"/>
    <property type="match status" value="1"/>
</dbReference>
<dbReference type="FunFam" id="1.25.40.10:FF:000227">
    <property type="entry name" value="Pentatricopeptide repeat-containing protein At3g13880"/>
    <property type="match status" value="1"/>
</dbReference>
<dbReference type="Gene3D" id="1.25.40.10">
    <property type="entry name" value="Tetratricopeptide repeat domain"/>
    <property type="match status" value="6"/>
</dbReference>
<dbReference type="Proteomes" id="UP000306102">
    <property type="component" value="Unassembled WGS sequence"/>
</dbReference>
<sequence length="742" mass="82736">MRFPIMSSSSKLPHWFWRIKESSSNGNWQEVFTLYRDTRKTGVQFTDPSLFPPIFKACLFLSFKHGESVHACLVKQGLESFSSIGNSVLDFYVKSQALNSSVAVFDCMRSRDSVSWNIMINGHLGQGAVKEGLWLFLQARVAGFEPNNATLVLVIQACRSLKAIYEGMKIHGYIVTSGFWVITSVQNSLLNMYADIEMEAAQKLFDEMFSRDLISWSVMIGAYVQSEEAEVAFRLFREMVTKNEIEMDGQIMVHVIKACIHLGEISIGRLVHGFVIRRGFVYDSFVGNSLIDMYSKCHDIESALKSFREMPRRNVVSWNSLLSGFVSNDKYLEALLLFDSMWKAGIDADGVTLVNLLQTCKHLLDPIHLKSIHLIIIRRGYEVNDLVMNSLIDAYAKCNLITLAWSLFNQMKRRDTVTWSTMIAGFTHCGMPDEAIAVFQEMNQVQNKPNVITVLNLLEACSISADLKRSQSAHGIAIRRGMEADVAVGTAILDMYSKCGAIEASERVFDQIPKKNVVSWSAMIAAYGMNGLPHYALALVDKMRAHGLRPNPVTTLSVLSACSHGGLIEKGLLFFQELVQDHAVELRLEHYSCVVDLLARAGKLDTAMELIKKMPNNGLKPGASAWGALLSACRTHGNSELGSGALSHILELEPSNSAGYLLASSMYAAGGLWVDAARMRWMVRGRGVRMVTGYSLVHVNDKACKFVAGDKHHSFSGEVYLVSEQLHLCMKIDKMHEEAVFE</sequence>
<feature type="repeat" description="PPR" evidence="2">
    <location>
        <begin position="516"/>
        <end position="550"/>
    </location>
</feature>
<dbReference type="PANTHER" id="PTHR47926">
    <property type="entry name" value="PENTATRICOPEPTIDE REPEAT-CONTAINING PROTEIN"/>
    <property type="match status" value="1"/>
</dbReference>
<dbReference type="FunFam" id="1.25.40.10:FF:000344">
    <property type="entry name" value="Pentatricopeptide repeat-containing protein"/>
    <property type="match status" value="1"/>
</dbReference>
<comment type="caution">
    <text evidence="3">The sequence shown here is derived from an EMBL/GenBank/DDBJ whole genome shotgun (WGS) entry which is preliminary data.</text>
</comment>
<feature type="repeat" description="PPR" evidence="2">
    <location>
        <begin position="384"/>
        <end position="414"/>
    </location>
</feature>
<gene>
    <name evidence="3" type="ORF">TEA_016790</name>
</gene>
<dbReference type="NCBIfam" id="TIGR00756">
    <property type="entry name" value="PPR"/>
    <property type="match status" value="6"/>
</dbReference>
<organism evidence="3 4">
    <name type="scientific">Camellia sinensis var. sinensis</name>
    <name type="common">China tea</name>
    <dbReference type="NCBI Taxonomy" id="542762"/>
    <lineage>
        <taxon>Eukaryota</taxon>
        <taxon>Viridiplantae</taxon>
        <taxon>Streptophyta</taxon>
        <taxon>Embryophyta</taxon>
        <taxon>Tracheophyta</taxon>
        <taxon>Spermatophyta</taxon>
        <taxon>Magnoliopsida</taxon>
        <taxon>eudicotyledons</taxon>
        <taxon>Gunneridae</taxon>
        <taxon>Pentapetalae</taxon>
        <taxon>asterids</taxon>
        <taxon>Ericales</taxon>
        <taxon>Theaceae</taxon>
        <taxon>Camellia</taxon>
    </lineage>
</organism>
<dbReference type="GO" id="GO:0009451">
    <property type="term" value="P:RNA modification"/>
    <property type="evidence" value="ECO:0007669"/>
    <property type="project" value="InterPro"/>
</dbReference>
<name>A0A4S4E1S8_CAMSN</name>
<evidence type="ECO:0000313" key="4">
    <source>
        <dbReference type="Proteomes" id="UP000306102"/>
    </source>
</evidence>
<feature type="repeat" description="PPR" evidence="2">
    <location>
        <begin position="587"/>
        <end position="621"/>
    </location>
</feature>
<feature type="repeat" description="PPR" evidence="2">
    <location>
        <begin position="283"/>
        <end position="313"/>
    </location>
</feature>
<accession>A0A4S4E1S8</accession>
<dbReference type="Pfam" id="PF13041">
    <property type="entry name" value="PPR_2"/>
    <property type="match status" value="3"/>
</dbReference>
<proteinExistence type="predicted"/>
<dbReference type="InterPro" id="IPR046848">
    <property type="entry name" value="E_motif"/>
</dbReference>
<dbReference type="EMBL" id="SDRB02008773">
    <property type="protein sequence ID" value="THG09086.1"/>
    <property type="molecule type" value="Genomic_DNA"/>
</dbReference>
<dbReference type="PROSITE" id="PS51375">
    <property type="entry name" value="PPR"/>
    <property type="match status" value="8"/>
</dbReference>
<dbReference type="GO" id="GO:0003723">
    <property type="term" value="F:RNA binding"/>
    <property type="evidence" value="ECO:0007669"/>
    <property type="project" value="InterPro"/>
</dbReference>
<evidence type="ECO:0000313" key="3">
    <source>
        <dbReference type="EMBL" id="THG09086.1"/>
    </source>
</evidence>
<dbReference type="AlphaFoldDB" id="A0A4S4E1S8"/>
<feature type="repeat" description="PPR" evidence="2">
    <location>
        <begin position="415"/>
        <end position="449"/>
    </location>
</feature>
<dbReference type="InterPro" id="IPR046960">
    <property type="entry name" value="PPR_At4g14850-like_plant"/>
</dbReference>
<reference evidence="3 4" key="1">
    <citation type="journal article" date="2018" name="Proc. Natl. Acad. Sci. U.S.A.">
        <title>Draft genome sequence of Camellia sinensis var. sinensis provides insights into the evolution of the tea genome and tea quality.</title>
        <authorList>
            <person name="Wei C."/>
            <person name="Yang H."/>
            <person name="Wang S."/>
            <person name="Zhao J."/>
            <person name="Liu C."/>
            <person name="Gao L."/>
            <person name="Xia E."/>
            <person name="Lu Y."/>
            <person name="Tai Y."/>
            <person name="She G."/>
            <person name="Sun J."/>
            <person name="Cao H."/>
            <person name="Tong W."/>
            <person name="Gao Q."/>
            <person name="Li Y."/>
            <person name="Deng W."/>
            <person name="Jiang X."/>
            <person name="Wang W."/>
            <person name="Chen Q."/>
            <person name="Zhang S."/>
            <person name="Li H."/>
            <person name="Wu J."/>
            <person name="Wang P."/>
            <person name="Li P."/>
            <person name="Shi C."/>
            <person name="Zheng F."/>
            <person name="Jian J."/>
            <person name="Huang B."/>
            <person name="Shan D."/>
            <person name="Shi M."/>
            <person name="Fang C."/>
            <person name="Yue Y."/>
            <person name="Li F."/>
            <person name="Li D."/>
            <person name="Wei S."/>
            <person name="Han B."/>
            <person name="Jiang C."/>
            <person name="Yin Y."/>
            <person name="Xia T."/>
            <person name="Zhang Z."/>
            <person name="Bennetzen J.L."/>
            <person name="Zhao S."/>
            <person name="Wan X."/>
        </authorList>
    </citation>
    <scope>NUCLEOTIDE SEQUENCE [LARGE SCALE GENOMIC DNA]</scope>
    <source>
        <strain evidence="4">cv. Shuchazao</strain>
        <tissue evidence="3">Leaf</tissue>
    </source>
</reference>